<organism evidence="3 4">
    <name type="scientific">Aspergillus terreus (strain NIH 2624 / FGSC A1156)</name>
    <dbReference type="NCBI Taxonomy" id="341663"/>
    <lineage>
        <taxon>Eukaryota</taxon>
        <taxon>Fungi</taxon>
        <taxon>Dikarya</taxon>
        <taxon>Ascomycota</taxon>
        <taxon>Pezizomycotina</taxon>
        <taxon>Eurotiomycetes</taxon>
        <taxon>Eurotiomycetidae</taxon>
        <taxon>Eurotiales</taxon>
        <taxon>Aspergillaceae</taxon>
        <taxon>Aspergillus</taxon>
        <taxon>Aspergillus subgen. Circumdati</taxon>
    </lineage>
</organism>
<feature type="transmembrane region" description="Helical" evidence="2">
    <location>
        <begin position="190"/>
        <end position="207"/>
    </location>
</feature>
<sequence length="345" mass="38618">MLCSAAAFYNLYCKPFFSTVTGGAPHSSPTRPSTSLSFIACRREVKSTMFARSSAFRIFAHQCPKTSSLPGLQGSLPTWRYFTSSAPRAKAATKGKKQQPKSVKPSTPSKTYSPPEESLKFAGRRPEGFGKLERKVAKEGKVLLFKAPSHRSYVLGAYGITAFCFAYSVYNSNAVFRDPVVPLPMWQQALFGGVCVMMSVMGTVFLFKTGRLIRTVNAVNVNGQTYLRFTVRSMIPFKKPYEFDTLPRQIAFSRRLVVTPETMHRMENPGIAQPEQPARTSIYKLPLTKMSQILWRVFRSVRQLFTTEDFILLEVEGQKGVFRMDSGGYVSEDFLVVGNPVSIAR</sequence>
<dbReference type="OrthoDB" id="4140442at2759"/>
<dbReference type="OMA" id="FYFGCWS"/>
<evidence type="ECO:0000256" key="1">
    <source>
        <dbReference type="SAM" id="MobiDB-lite"/>
    </source>
</evidence>
<dbReference type="Proteomes" id="UP000007963">
    <property type="component" value="Unassembled WGS sequence"/>
</dbReference>
<dbReference type="STRING" id="341663.Q0CXE1"/>
<feature type="compositionally biased region" description="Low complexity" evidence="1">
    <location>
        <begin position="100"/>
        <end position="116"/>
    </location>
</feature>
<dbReference type="GeneID" id="4316160"/>
<keyword evidence="2" id="KW-1133">Transmembrane helix</keyword>
<name>Q0CXE1_ASPTN</name>
<keyword evidence="2" id="KW-0472">Membrane</keyword>
<keyword evidence="2" id="KW-0812">Transmembrane</keyword>
<protein>
    <submittedName>
        <fullName evidence="3">Uncharacterized protein</fullName>
    </submittedName>
</protein>
<feature type="transmembrane region" description="Helical" evidence="2">
    <location>
        <begin position="153"/>
        <end position="170"/>
    </location>
</feature>
<dbReference type="HOGENOM" id="CLU_080752_0_0_1"/>
<evidence type="ECO:0000313" key="3">
    <source>
        <dbReference type="EMBL" id="EAU38400.1"/>
    </source>
</evidence>
<gene>
    <name evidence="3" type="ORF">ATEG_01643</name>
</gene>
<dbReference type="eggNOG" id="ENOG502SX2A">
    <property type="taxonomic scope" value="Eukaryota"/>
</dbReference>
<evidence type="ECO:0000256" key="2">
    <source>
        <dbReference type="SAM" id="Phobius"/>
    </source>
</evidence>
<dbReference type="VEuPathDB" id="FungiDB:ATEG_01643"/>
<dbReference type="RefSeq" id="XP_001209008.1">
    <property type="nucleotide sequence ID" value="XM_001209008.1"/>
</dbReference>
<feature type="region of interest" description="Disordered" evidence="1">
    <location>
        <begin position="90"/>
        <end position="124"/>
    </location>
</feature>
<evidence type="ECO:0000313" key="4">
    <source>
        <dbReference type="Proteomes" id="UP000007963"/>
    </source>
</evidence>
<accession>Q0CXE1</accession>
<reference evidence="4" key="1">
    <citation type="submission" date="2005-09" db="EMBL/GenBank/DDBJ databases">
        <title>Annotation of the Aspergillus terreus NIH2624 genome.</title>
        <authorList>
            <person name="Birren B.W."/>
            <person name="Lander E.S."/>
            <person name="Galagan J.E."/>
            <person name="Nusbaum C."/>
            <person name="Devon K."/>
            <person name="Henn M."/>
            <person name="Ma L.-J."/>
            <person name="Jaffe D.B."/>
            <person name="Butler J."/>
            <person name="Alvarez P."/>
            <person name="Gnerre S."/>
            <person name="Grabherr M."/>
            <person name="Kleber M."/>
            <person name="Mauceli E.W."/>
            <person name="Brockman W."/>
            <person name="Rounsley S."/>
            <person name="Young S.K."/>
            <person name="LaButti K."/>
            <person name="Pushparaj V."/>
            <person name="DeCaprio D."/>
            <person name="Crawford M."/>
            <person name="Koehrsen M."/>
            <person name="Engels R."/>
            <person name="Montgomery P."/>
            <person name="Pearson M."/>
            <person name="Howarth C."/>
            <person name="Larson L."/>
            <person name="Luoma S."/>
            <person name="White J."/>
            <person name="Alvarado L."/>
            <person name="Kodira C.D."/>
            <person name="Zeng Q."/>
            <person name="Oleary S."/>
            <person name="Yandava C."/>
            <person name="Denning D.W."/>
            <person name="Nierman W.C."/>
            <person name="Milne T."/>
            <person name="Madden K."/>
        </authorList>
    </citation>
    <scope>NUCLEOTIDE SEQUENCE [LARGE SCALE GENOMIC DNA]</scope>
    <source>
        <strain evidence="4">NIH 2624 / FGSC A1156</strain>
    </source>
</reference>
<dbReference type="AlphaFoldDB" id="Q0CXE1"/>
<proteinExistence type="predicted"/>
<dbReference type="EMBL" id="CH476595">
    <property type="protein sequence ID" value="EAU38400.1"/>
    <property type="molecule type" value="Genomic_DNA"/>
</dbReference>